<proteinExistence type="predicted"/>
<comment type="caution">
    <text evidence="8">The sequence shown here is derived from an EMBL/GenBank/DDBJ whole genome shotgun (WGS) entry which is preliminary data.</text>
</comment>
<organism evidence="8 9">
    <name type="scientific">Thyridium curvatum</name>
    <dbReference type="NCBI Taxonomy" id="1093900"/>
    <lineage>
        <taxon>Eukaryota</taxon>
        <taxon>Fungi</taxon>
        <taxon>Dikarya</taxon>
        <taxon>Ascomycota</taxon>
        <taxon>Pezizomycotina</taxon>
        <taxon>Sordariomycetes</taxon>
        <taxon>Sordariomycetidae</taxon>
        <taxon>Thyridiales</taxon>
        <taxon>Thyridiaceae</taxon>
        <taxon>Thyridium</taxon>
    </lineage>
</organism>
<dbReference type="FunFam" id="1.20.1250.20:FF:000018">
    <property type="entry name" value="MFS transporter permease"/>
    <property type="match status" value="1"/>
</dbReference>
<dbReference type="PANTHER" id="PTHR43791:SF3">
    <property type="entry name" value="MAJOR FACILITATOR SUPERFAMILY (MFS) PROFILE DOMAIN-CONTAINING PROTEIN"/>
    <property type="match status" value="1"/>
</dbReference>
<feature type="transmembrane region" description="Helical" evidence="7">
    <location>
        <begin position="242"/>
        <end position="264"/>
    </location>
</feature>
<dbReference type="InterPro" id="IPR011701">
    <property type="entry name" value="MFS"/>
</dbReference>
<evidence type="ECO:0000256" key="6">
    <source>
        <dbReference type="SAM" id="MobiDB-lite"/>
    </source>
</evidence>
<evidence type="ECO:0000256" key="3">
    <source>
        <dbReference type="ARBA" id="ARBA00022692"/>
    </source>
</evidence>
<name>A0A507B448_9PEZI</name>
<evidence type="ECO:0000256" key="1">
    <source>
        <dbReference type="ARBA" id="ARBA00004141"/>
    </source>
</evidence>
<comment type="subcellular location">
    <subcellularLocation>
        <location evidence="1">Membrane</location>
        <topology evidence="1">Multi-pass membrane protein</topology>
    </subcellularLocation>
</comment>
<keyword evidence="2" id="KW-0813">Transport</keyword>
<feature type="transmembrane region" description="Helical" evidence="7">
    <location>
        <begin position="378"/>
        <end position="397"/>
    </location>
</feature>
<protein>
    <recommendedName>
        <fullName evidence="10">Major facilitator superfamily (MFS) profile domain-containing protein</fullName>
    </recommendedName>
</protein>
<evidence type="ECO:0000313" key="8">
    <source>
        <dbReference type="EMBL" id="TPX11648.1"/>
    </source>
</evidence>
<keyword evidence="5 7" id="KW-0472">Membrane</keyword>
<keyword evidence="9" id="KW-1185">Reference proteome</keyword>
<feature type="transmembrane region" description="Helical" evidence="7">
    <location>
        <begin position="409"/>
        <end position="427"/>
    </location>
</feature>
<feature type="transmembrane region" description="Helical" evidence="7">
    <location>
        <begin position="313"/>
        <end position="334"/>
    </location>
</feature>
<dbReference type="GO" id="GO:0016020">
    <property type="term" value="C:membrane"/>
    <property type="evidence" value="ECO:0007669"/>
    <property type="project" value="UniProtKB-SubCell"/>
</dbReference>
<feature type="transmembrane region" description="Helical" evidence="7">
    <location>
        <begin position="80"/>
        <end position="106"/>
    </location>
</feature>
<dbReference type="EMBL" id="SKBQ01000047">
    <property type="protein sequence ID" value="TPX11648.1"/>
    <property type="molecule type" value="Genomic_DNA"/>
</dbReference>
<gene>
    <name evidence="8" type="ORF">E0L32_007627</name>
</gene>
<feature type="compositionally biased region" description="Basic and acidic residues" evidence="6">
    <location>
        <begin position="1"/>
        <end position="13"/>
    </location>
</feature>
<dbReference type="Gene3D" id="1.20.1250.20">
    <property type="entry name" value="MFS general substrate transporter like domains"/>
    <property type="match status" value="2"/>
</dbReference>
<feature type="transmembrane region" description="Helical" evidence="7">
    <location>
        <begin position="179"/>
        <end position="200"/>
    </location>
</feature>
<feature type="region of interest" description="Disordered" evidence="6">
    <location>
        <begin position="1"/>
        <end position="34"/>
    </location>
</feature>
<feature type="transmembrane region" description="Helical" evidence="7">
    <location>
        <begin position="212"/>
        <end position="230"/>
    </location>
</feature>
<evidence type="ECO:0000256" key="5">
    <source>
        <dbReference type="ARBA" id="ARBA00023136"/>
    </source>
</evidence>
<evidence type="ECO:0008006" key="10">
    <source>
        <dbReference type="Google" id="ProtNLM"/>
    </source>
</evidence>
<feature type="transmembrane region" description="Helical" evidence="7">
    <location>
        <begin position="472"/>
        <end position="494"/>
    </location>
</feature>
<dbReference type="GeneID" id="41975074"/>
<dbReference type="InParanoid" id="A0A507B448"/>
<feature type="transmembrane region" description="Helical" evidence="7">
    <location>
        <begin position="147"/>
        <end position="167"/>
    </location>
</feature>
<dbReference type="PANTHER" id="PTHR43791">
    <property type="entry name" value="PERMEASE-RELATED"/>
    <property type="match status" value="1"/>
</dbReference>
<feature type="transmembrane region" description="Helical" evidence="7">
    <location>
        <begin position="439"/>
        <end position="460"/>
    </location>
</feature>
<keyword evidence="3 7" id="KW-0812">Transmembrane</keyword>
<dbReference type="RefSeq" id="XP_030993359.1">
    <property type="nucleotide sequence ID" value="XM_031142392.1"/>
</dbReference>
<feature type="transmembrane region" description="Helical" evidence="7">
    <location>
        <begin position="118"/>
        <end position="135"/>
    </location>
</feature>
<evidence type="ECO:0000313" key="9">
    <source>
        <dbReference type="Proteomes" id="UP000319257"/>
    </source>
</evidence>
<dbReference type="GO" id="GO:0022857">
    <property type="term" value="F:transmembrane transporter activity"/>
    <property type="evidence" value="ECO:0007669"/>
    <property type="project" value="InterPro"/>
</dbReference>
<dbReference type="Proteomes" id="UP000319257">
    <property type="component" value="Unassembled WGS sequence"/>
</dbReference>
<dbReference type="InterPro" id="IPR036259">
    <property type="entry name" value="MFS_trans_sf"/>
</dbReference>
<evidence type="ECO:0000256" key="7">
    <source>
        <dbReference type="SAM" id="Phobius"/>
    </source>
</evidence>
<keyword evidence="4 7" id="KW-1133">Transmembrane helix</keyword>
<reference evidence="8 9" key="1">
    <citation type="submission" date="2019-06" db="EMBL/GenBank/DDBJ databases">
        <title>Draft genome sequence of the filamentous fungus Phialemoniopsis curvata isolated from diesel fuel.</title>
        <authorList>
            <person name="Varaljay V.A."/>
            <person name="Lyon W.J."/>
            <person name="Crouch A.L."/>
            <person name="Drake C.E."/>
            <person name="Hollomon J.M."/>
            <person name="Nadeau L.J."/>
            <person name="Nunn H.S."/>
            <person name="Stevenson B.S."/>
            <person name="Bojanowski C.L."/>
            <person name="Crookes-Goodson W.J."/>
        </authorList>
    </citation>
    <scope>NUCLEOTIDE SEQUENCE [LARGE SCALE GENOMIC DNA]</scope>
    <source>
        <strain evidence="8 9">D216</strain>
    </source>
</reference>
<sequence>MTRPASPERERPGIHSPVMTSHESGAAELQADEERGVVRIDDKTDISEHHEVVKGDASAVDGDLSQAEQKKLIRRIDLRLLPILGVMYSISLIDRSNLGLALVAGMQQDLGLNIGNRYTVVVLVFFVAYIILTLLHRKNLVLPKVGAANWLSFLGISFGAILIGMGFTYSWQTMAVCRVLLGVFEAGFLPGCTYLITCWYTRFEVGKRLSTFWLVSVIASGFAALLAYALSLLKGHQGLNGWRWIFIIEGAFTMAICLLGRFIIIDFPTKATKFLSPVEREFIISRLERDSGNAEEDEVTLYKVLHHLRDWRLYIWAFNLVATTLPGYAYQYFLPIILRDGMGYTGTQAQLLSAPPYVFAAIVCYISGWIGDRFQIRGPIVAVHQALTAIGMLVTVYGKSTGARNVTDMDNLGIGFVQFCVPGVLAFQANNITSHSKRAVASATCLIGGGIGGVIASVVFMARENPHYTTGVWTTFAVCMVSISLILGLDLHLWRQNKAAKAGRRMNEGMAGWMYTL</sequence>
<evidence type="ECO:0000256" key="2">
    <source>
        <dbReference type="ARBA" id="ARBA00022448"/>
    </source>
</evidence>
<feature type="transmembrane region" description="Helical" evidence="7">
    <location>
        <begin position="354"/>
        <end position="371"/>
    </location>
</feature>
<dbReference type="AlphaFoldDB" id="A0A507B448"/>
<dbReference type="SUPFAM" id="SSF103473">
    <property type="entry name" value="MFS general substrate transporter"/>
    <property type="match status" value="1"/>
</dbReference>
<dbReference type="OrthoDB" id="3639251at2759"/>
<dbReference type="Pfam" id="PF07690">
    <property type="entry name" value="MFS_1"/>
    <property type="match status" value="1"/>
</dbReference>
<evidence type="ECO:0000256" key="4">
    <source>
        <dbReference type="ARBA" id="ARBA00022989"/>
    </source>
</evidence>
<accession>A0A507B448</accession>